<comment type="caution">
    <text evidence="5">The sequence shown here is derived from an EMBL/GenBank/DDBJ whole genome shotgun (WGS) entry which is preliminary data.</text>
</comment>
<dbReference type="InterPro" id="IPR000160">
    <property type="entry name" value="GGDEF_dom"/>
</dbReference>
<gene>
    <name evidence="5" type="ORF">SI859A1_03182</name>
</gene>
<organism evidence="5 6">
    <name type="scientific">Aurantimonas manganoxydans (strain ATCC BAA-1229 / DSM 21871 / SI85-9A1)</name>
    <dbReference type="NCBI Taxonomy" id="287752"/>
    <lineage>
        <taxon>Bacteria</taxon>
        <taxon>Pseudomonadati</taxon>
        <taxon>Pseudomonadota</taxon>
        <taxon>Alphaproteobacteria</taxon>
        <taxon>Hyphomicrobiales</taxon>
        <taxon>Aurantimonadaceae</taxon>
        <taxon>Aurantimonas</taxon>
    </lineage>
</organism>
<evidence type="ECO:0000256" key="2">
    <source>
        <dbReference type="ARBA" id="ARBA00034247"/>
    </source>
</evidence>
<name>Q1YFJ8_AURMS</name>
<evidence type="ECO:0000256" key="1">
    <source>
        <dbReference type="ARBA" id="ARBA00012528"/>
    </source>
</evidence>
<dbReference type="PANTHER" id="PTHR45138">
    <property type="entry name" value="REGULATORY COMPONENTS OF SENSORY TRANSDUCTION SYSTEM"/>
    <property type="match status" value="1"/>
</dbReference>
<feature type="transmembrane region" description="Helical" evidence="3">
    <location>
        <begin position="21"/>
        <end position="41"/>
    </location>
</feature>
<dbReference type="FunFam" id="3.30.70.270:FF:000001">
    <property type="entry name" value="Diguanylate cyclase domain protein"/>
    <property type="match status" value="1"/>
</dbReference>
<dbReference type="InterPro" id="IPR029787">
    <property type="entry name" value="Nucleotide_cyclase"/>
</dbReference>
<feature type="domain" description="GGDEF" evidence="4">
    <location>
        <begin position="120"/>
        <end position="252"/>
    </location>
</feature>
<sequence>MHETRLRMARTFQHIRTIFGEFVLLLLAMTLLSVVAAFHIFDGVGQAALNRALGFAVVVPILSAVPYAIYFVVRLTGLMQHNDGLQRAATTDRLTGVLNRPGFDTIIRRHMAALGDHQYAGLMLLIIDADHFKRINDRLGHPTGDKALKAIAGALKRSMRGSDAVGRLGGEEFAISFPCTSLEQGKAVAERLRLSIGKLSVSDGKQSARLSVSIGGAFYTTPQLFDRVYGAADVNLYHSKRTGRNRTTITSVAAHGRRYLQADRQQENQQAARLTALPAR</sequence>
<dbReference type="EMBL" id="AAPJ01000006">
    <property type="protein sequence ID" value="EAS48975.1"/>
    <property type="molecule type" value="Genomic_DNA"/>
</dbReference>
<proteinExistence type="predicted"/>
<keyword evidence="3" id="KW-0812">Transmembrane</keyword>
<dbReference type="EC" id="2.7.7.65" evidence="1"/>
<dbReference type="SMART" id="SM00267">
    <property type="entry name" value="GGDEF"/>
    <property type="match status" value="1"/>
</dbReference>
<keyword evidence="6" id="KW-1185">Reference proteome</keyword>
<protein>
    <recommendedName>
        <fullName evidence="1">diguanylate cyclase</fullName>
        <ecNumber evidence="1">2.7.7.65</ecNumber>
    </recommendedName>
</protein>
<dbReference type="PANTHER" id="PTHR45138:SF9">
    <property type="entry name" value="DIGUANYLATE CYCLASE DGCM-RELATED"/>
    <property type="match status" value="1"/>
</dbReference>
<dbReference type="CDD" id="cd01949">
    <property type="entry name" value="GGDEF"/>
    <property type="match status" value="1"/>
</dbReference>
<dbReference type="BioCyc" id="AURANTIMONAS:SI859A1_03182-MONOMER"/>
<evidence type="ECO:0000256" key="3">
    <source>
        <dbReference type="SAM" id="Phobius"/>
    </source>
</evidence>
<evidence type="ECO:0000313" key="6">
    <source>
        <dbReference type="Proteomes" id="UP000000321"/>
    </source>
</evidence>
<evidence type="ECO:0000313" key="5">
    <source>
        <dbReference type="EMBL" id="EAS48975.1"/>
    </source>
</evidence>
<keyword evidence="3" id="KW-0472">Membrane</keyword>
<dbReference type="AlphaFoldDB" id="Q1YFJ8"/>
<dbReference type="InterPro" id="IPR050469">
    <property type="entry name" value="Diguanylate_Cyclase"/>
</dbReference>
<reference evidence="5 6" key="1">
    <citation type="journal article" date="2008" name="Appl. Environ. Microbiol.">
        <title>Genomic insights into Mn(II) oxidation by the marine alphaproteobacterium Aurantimonas sp. strain SI85-9A1.</title>
        <authorList>
            <person name="Dick G.J."/>
            <person name="Podell S."/>
            <person name="Johnson H.A."/>
            <person name="Rivera-Espinoza Y."/>
            <person name="Bernier-Latmani R."/>
            <person name="McCarthy J.K."/>
            <person name="Torpey J.W."/>
            <person name="Clement B.G."/>
            <person name="Gaasterland T."/>
            <person name="Tebo B.M."/>
        </authorList>
    </citation>
    <scope>NUCLEOTIDE SEQUENCE [LARGE SCALE GENOMIC DNA]</scope>
    <source>
        <strain evidence="5 6">SI85-9A1</strain>
    </source>
</reference>
<keyword evidence="3" id="KW-1133">Transmembrane helix</keyword>
<dbReference type="InterPro" id="IPR043128">
    <property type="entry name" value="Rev_trsase/Diguanyl_cyclase"/>
</dbReference>
<dbReference type="GO" id="GO:0052621">
    <property type="term" value="F:diguanylate cyclase activity"/>
    <property type="evidence" value="ECO:0007669"/>
    <property type="project" value="UniProtKB-EC"/>
</dbReference>
<dbReference type="NCBIfam" id="TIGR00254">
    <property type="entry name" value="GGDEF"/>
    <property type="match status" value="1"/>
</dbReference>
<dbReference type="Gene3D" id="3.30.70.270">
    <property type="match status" value="1"/>
</dbReference>
<evidence type="ECO:0000259" key="4">
    <source>
        <dbReference type="PROSITE" id="PS50887"/>
    </source>
</evidence>
<dbReference type="Pfam" id="PF00990">
    <property type="entry name" value="GGDEF"/>
    <property type="match status" value="1"/>
</dbReference>
<dbReference type="PROSITE" id="PS50887">
    <property type="entry name" value="GGDEF"/>
    <property type="match status" value="1"/>
</dbReference>
<accession>Q1YFJ8</accession>
<dbReference type="HOGENOM" id="CLU_000445_11_16_5"/>
<dbReference type="Proteomes" id="UP000000321">
    <property type="component" value="Unassembled WGS sequence"/>
</dbReference>
<feature type="transmembrane region" description="Helical" evidence="3">
    <location>
        <begin position="53"/>
        <end position="73"/>
    </location>
</feature>
<comment type="catalytic activity">
    <reaction evidence="2">
        <text>2 GTP = 3',3'-c-di-GMP + 2 diphosphate</text>
        <dbReference type="Rhea" id="RHEA:24898"/>
        <dbReference type="ChEBI" id="CHEBI:33019"/>
        <dbReference type="ChEBI" id="CHEBI:37565"/>
        <dbReference type="ChEBI" id="CHEBI:58805"/>
        <dbReference type="EC" id="2.7.7.65"/>
    </reaction>
</comment>
<dbReference type="SUPFAM" id="SSF55073">
    <property type="entry name" value="Nucleotide cyclase"/>
    <property type="match status" value="1"/>
</dbReference>